<dbReference type="SMART" id="SM00399">
    <property type="entry name" value="ZnF_C4"/>
    <property type="match status" value="1"/>
</dbReference>
<sequence>APSCPSCKAFFRRVVIKNKVLLGCLRFGLCASKVSHAPCRYCRYDRCVKGGMDQLLVNYPELFTKSSKGPSSKDDSEIMHAAPYEPTTMSLIPLEIIIKNRIIMELPNFDYCTYKLWPFQDLVYAIEFIKALPVYQLMHADSKRTLLASSLLCADFTAAFYSYSHNSVRTFYPDGSVMTWSKEIQLQSPGSVRIQTKLIAAMREVDLDTREYSLLKMIIVCNPSTSLPHSDTIRSKPISVLDNLHPSDATALRHERERLEMYLPVGLSGCSTTLFSYVLARRDVGQAPGYYARILAIVEIASRLNTWQKSQHILAMAMGLYKSPAPFVQTIFHSQ</sequence>
<dbReference type="GO" id="GO:0006357">
    <property type="term" value="P:regulation of transcription by RNA polymerase II"/>
    <property type="evidence" value="ECO:0000318"/>
    <property type="project" value="GO_Central"/>
</dbReference>
<dbReference type="Gene3D" id="3.30.50.10">
    <property type="entry name" value="Erythroid Transcription Factor GATA-1, subunit A"/>
    <property type="match status" value="1"/>
</dbReference>
<protein>
    <submittedName>
        <fullName evidence="10">Nuclear receptor</fullName>
    </submittedName>
</protein>
<dbReference type="PROSITE" id="PS51843">
    <property type="entry name" value="NR_LBD"/>
    <property type="match status" value="1"/>
</dbReference>
<dbReference type="SUPFAM" id="SSF48508">
    <property type="entry name" value="Nuclear receptor ligand-binding domain"/>
    <property type="match status" value="1"/>
</dbReference>
<reference evidence="11" key="1">
    <citation type="journal article" date="2008" name="Nat. Genet.">
        <title>The Pristionchus pacificus genome provides a unique perspective on nematode lifestyle and parasitism.</title>
        <authorList>
            <person name="Dieterich C."/>
            <person name="Clifton S.W."/>
            <person name="Schuster L.N."/>
            <person name="Chinwalla A."/>
            <person name="Delehaunty K."/>
            <person name="Dinkelacker I."/>
            <person name="Fulton L."/>
            <person name="Fulton R."/>
            <person name="Godfrey J."/>
            <person name="Minx P."/>
            <person name="Mitreva M."/>
            <person name="Roeseler W."/>
            <person name="Tian H."/>
            <person name="Witte H."/>
            <person name="Yang S.P."/>
            <person name="Wilson R.K."/>
            <person name="Sommer R.J."/>
        </authorList>
    </citation>
    <scope>NUCLEOTIDE SEQUENCE [LARGE SCALE GENOMIC DNA]</scope>
    <source>
        <strain evidence="11">PS312</strain>
    </source>
</reference>
<dbReference type="Pfam" id="PF00104">
    <property type="entry name" value="Hormone_recep"/>
    <property type="match status" value="1"/>
</dbReference>
<evidence type="ECO:0000313" key="11">
    <source>
        <dbReference type="Proteomes" id="UP000005239"/>
    </source>
</evidence>
<dbReference type="SUPFAM" id="SSF57716">
    <property type="entry name" value="Glucocorticoid receptor-like (DNA-binding domain)"/>
    <property type="match status" value="1"/>
</dbReference>
<dbReference type="InterPro" id="IPR013088">
    <property type="entry name" value="Znf_NHR/GATA"/>
</dbReference>
<dbReference type="GO" id="GO:0000978">
    <property type="term" value="F:RNA polymerase II cis-regulatory region sequence-specific DNA binding"/>
    <property type="evidence" value="ECO:0000318"/>
    <property type="project" value="GO_Central"/>
</dbReference>
<evidence type="ECO:0000313" key="10">
    <source>
        <dbReference type="EnsemblMetazoa" id="PPA08924.1"/>
    </source>
</evidence>
<evidence type="ECO:0000256" key="2">
    <source>
        <dbReference type="ARBA" id="ARBA00022723"/>
    </source>
</evidence>
<dbReference type="PRINTS" id="PR00047">
    <property type="entry name" value="STROIDFINGER"/>
</dbReference>
<dbReference type="PANTHER" id="PTHR24083">
    <property type="entry name" value="NUCLEAR HORMONE RECEPTOR"/>
    <property type="match status" value="1"/>
</dbReference>
<accession>A0A2A6D152</accession>
<dbReference type="InterPro" id="IPR001628">
    <property type="entry name" value="Znf_hrmn_rcpt"/>
</dbReference>
<evidence type="ECO:0000256" key="6">
    <source>
        <dbReference type="ARBA" id="ARBA00023125"/>
    </source>
</evidence>
<keyword evidence="3" id="KW-0863">Zinc-finger</keyword>
<dbReference type="PROSITE" id="PS51030">
    <property type="entry name" value="NUCLEAR_REC_DBD_2"/>
    <property type="match status" value="1"/>
</dbReference>
<dbReference type="GO" id="GO:0008270">
    <property type="term" value="F:zinc ion binding"/>
    <property type="evidence" value="ECO:0007669"/>
    <property type="project" value="UniProtKB-KW"/>
</dbReference>
<evidence type="ECO:0000256" key="9">
    <source>
        <dbReference type="ARBA" id="ARBA00023242"/>
    </source>
</evidence>
<evidence type="ECO:0000256" key="7">
    <source>
        <dbReference type="ARBA" id="ARBA00023163"/>
    </source>
</evidence>
<dbReference type="Proteomes" id="UP000005239">
    <property type="component" value="Unassembled WGS sequence"/>
</dbReference>
<keyword evidence="9" id="KW-0539">Nucleus</keyword>
<keyword evidence="8" id="KW-0675">Receptor</keyword>
<evidence type="ECO:0000256" key="5">
    <source>
        <dbReference type="ARBA" id="ARBA00023015"/>
    </source>
</evidence>
<keyword evidence="6" id="KW-0238">DNA-binding</keyword>
<dbReference type="InterPro" id="IPR050274">
    <property type="entry name" value="Nuclear_hormone_rcpt_NR2"/>
</dbReference>
<dbReference type="AlphaFoldDB" id="A0A2A6D152"/>
<keyword evidence="7" id="KW-0804">Transcription</keyword>
<dbReference type="OrthoDB" id="5850793at2759"/>
<evidence type="ECO:0000256" key="4">
    <source>
        <dbReference type="ARBA" id="ARBA00022833"/>
    </source>
</evidence>
<dbReference type="GO" id="GO:0004879">
    <property type="term" value="F:nuclear receptor activity"/>
    <property type="evidence" value="ECO:0000318"/>
    <property type="project" value="GO_Central"/>
</dbReference>
<reference evidence="10" key="2">
    <citation type="submission" date="2022-06" db="UniProtKB">
        <authorList>
            <consortium name="EnsemblMetazoa"/>
        </authorList>
    </citation>
    <scope>IDENTIFICATION</scope>
    <source>
        <strain evidence="10">PS312</strain>
    </source>
</reference>
<organism evidence="10 11">
    <name type="scientific">Pristionchus pacificus</name>
    <name type="common">Parasitic nematode worm</name>
    <dbReference type="NCBI Taxonomy" id="54126"/>
    <lineage>
        <taxon>Eukaryota</taxon>
        <taxon>Metazoa</taxon>
        <taxon>Ecdysozoa</taxon>
        <taxon>Nematoda</taxon>
        <taxon>Chromadorea</taxon>
        <taxon>Rhabditida</taxon>
        <taxon>Rhabditina</taxon>
        <taxon>Diplogasteromorpha</taxon>
        <taxon>Diplogasteroidea</taxon>
        <taxon>Neodiplogasteridae</taxon>
        <taxon>Pristionchus</taxon>
    </lineage>
</organism>
<keyword evidence="5" id="KW-0805">Transcription regulation</keyword>
<accession>A0A8R1YCB9</accession>
<dbReference type="Gene3D" id="1.10.565.10">
    <property type="entry name" value="Retinoid X Receptor"/>
    <property type="match status" value="1"/>
</dbReference>
<dbReference type="InterPro" id="IPR035500">
    <property type="entry name" value="NHR-like_dom_sf"/>
</dbReference>
<dbReference type="Pfam" id="PF00105">
    <property type="entry name" value="zf-C4"/>
    <property type="match status" value="1"/>
</dbReference>
<dbReference type="EnsemblMetazoa" id="PPA08924.1">
    <property type="protein sequence ID" value="PPA08924.1"/>
    <property type="gene ID" value="WBGene00098478"/>
</dbReference>
<dbReference type="InterPro" id="IPR000536">
    <property type="entry name" value="Nucl_hrmn_rcpt_lig-bd"/>
</dbReference>
<evidence type="ECO:0000256" key="3">
    <source>
        <dbReference type="ARBA" id="ARBA00022771"/>
    </source>
</evidence>
<gene>
    <name evidence="10" type="primary">WBGene00098478</name>
</gene>
<keyword evidence="11" id="KW-1185">Reference proteome</keyword>
<keyword evidence="4" id="KW-0862">Zinc</keyword>
<evidence type="ECO:0000256" key="1">
    <source>
        <dbReference type="ARBA" id="ARBA00005993"/>
    </source>
</evidence>
<comment type="similarity">
    <text evidence="1">Belongs to the nuclear hormone receptor family.</text>
</comment>
<name>A0A2A6D152_PRIPA</name>
<dbReference type="SMART" id="SM00430">
    <property type="entry name" value="HOLI"/>
    <property type="match status" value="1"/>
</dbReference>
<evidence type="ECO:0000256" key="8">
    <source>
        <dbReference type="ARBA" id="ARBA00023170"/>
    </source>
</evidence>
<proteinExistence type="inferred from homology"/>
<dbReference type="GO" id="GO:0030154">
    <property type="term" value="P:cell differentiation"/>
    <property type="evidence" value="ECO:0000318"/>
    <property type="project" value="GO_Central"/>
</dbReference>
<keyword evidence="2" id="KW-0479">Metal-binding</keyword>